<protein>
    <submittedName>
        <fullName evidence="5">Patatin-like protein</fullName>
    </submittedName>
</protein>
<reference evidence="5" key="1">
    <citation type="submission" date="2022-05" db="EMBL/GenBank/DDBJ databases">
        <title>An RpoN-dependent PEP-CTERM gene is involved in floc formation of an Aquincola tertiaricarbonis strain.</title>
        <authorList>
            <person name="Qiu D."/>
            <person name="Xia M."/>
        </authorList>
    </citation>
    <scope>NUCLEOTIDE SEQUENCE</scope>
    <source>
        <strain evidence="5">RN12</strain>
    </source>
</reference>
<feature type="transmembrane region" description="Helical" evidence="2">
    <location>
        <begin position="1125"/>
        <end position="1147"/>
    </location>
</feature>
<name>A0ABY4SD50_AQUTE</name>
<keyword evidence="2" id="KW-0472">Membrane</keyword>
<dbReference type="Proteomes" id="UP001056201">
    <property type="component" value="Chromosome 2"/>
</dbReference>
<dbReference type="NCBIfam" id="TIGR03607">
    <property type="entry name" value="patatin-like protein"/>
    <property type="match status" value="1"/>
</dbReference>
<keyword evidence="2" id="KW-1133">Transmembrane helix</keyword>
<feature type="transmembrane region" description="Helical" evidence="2">
    <location>
        <begin position="1091"/>
        <end position="1113"/>
    </location>
</feature>
<feature type="transmembrane region" description="Helical" evidence="2">
    <location>
        <begin position="1068"/>
        <end position="1085"/>
    </location>
</feature>
<dbReference type="EMBL" id="CP097636">
    <property type="protein sequence ID" value="URI10909.1"/>
    <property type="molecule type" value="Genomic_DNA"/>
</dbReference>
<evidence type="ECO:0000259" key="4">
    <source>
        <dbReference type="Pfam" id="PF11856"/>
    </source>
</evidence>
<organism evidence="5 6">
    <name type="scientific">Aquincola tertiaricarbonis</name>
    <dbReference type="NCBI Taxonomy" id="391953"/>
    <lineage>
        <taxon>Bacteria</taxon>
        <taxon>Pseudomonadati</taxon>
        <taxon>Pseudomonadota</taxon>
        <taxon>Betaproteobacteria</taxon>
        <taxon>Burkholderiales</taxon>
        <taxon>Sphaerotilaceae</taxon>
        <taxon>Aquincola</taxon>
    </lineage>
</organism>
<evidence type="ECO:0000313" key="5">
    <source>
        <dbReference type="EMBL" id="URI10909.1"/>
    </source>
</evidence>
<dbReference type="InterPro" id="IPR019894">
    <property type="entry name" value="Patatin-related_protein"/>
</dbReference>
<gene>
    <name evidence="5" type="ORF">MW290_18180</name>
</gene>
<evidence type="ECO:0000256" key="2">
    <source>
        <dbReference type="SAM" id="Phobius"/>
    </source>
</evidence>
<sequence>MAAMDYRAEIRFGVVMYGGVSLAIYINGVTNEMYELARATPRNLDGGAPAQPASQTPDSTREVYRRLAWLVNDPPLQQRYADWLADPAGQPDPLAAEAPGDLPTRFVIDVIAGTSAGGINGLFLGKALANDEPFAPLRELWVREGDIGRLLNDRRSYQGDPDMEGLDDRTAAPTSLLNSDRMYRKLRKAMTLMSGTQGRGSAPSPFVDELDLFVTTTDIRGSLVTLRLFDKVVHEKRHRQVFRFRYTDDGRQVVANDLAPRHNAFLSFAARCTSSFPFAFEPMTLDALRRLDRNLDAQALRQWDDFFTGVPVAEVQAGGHVTRAFGDGGYLDNKPFTHVVGALSQRSAAVPVERKLVYIEPAPAHPETDPADPTAPPDALTNALAALTSIPSYETIREDLEAVLRRNRRIERIDRIVRLGERDLDAAEDDPLARVVREVVPGDDDGVPPWRELTMERMRQYYGDAFLPYNRLRQYTVTDDLADCLARAWKIERNSDHVYALRALVRAWREERYSDKPGLPVAQGGTWVGTLNAFLDDYDLAYRTRRTAFLLRRIDQLTRLVGRRRRGPLGEMSEADEALARRLRRRAGPNLVEGEVDDAELHDLLTALHRLKVDLSQAHTTLRNRDSLGGVDDQPATRERRGRLRKELQDVLDLLLLSRTHGPGGPDDVPTLTTTDGATVRVLFPPELLKLPSATRTLQEGIFLRAQALLQLTRTTALTALQNMLEADLQRMGETVRALVKGRPGTAPEGGALVWQRLGGPRLGVADLGTGGEQVVTVKVDDTGLPELDTTAARQLRRFLGEYYLRFDTYDQMSFPLYYDTESGEPATVEVVRISPEDATTLIDERGSGLRKLDGTALANFGAFLQRHWRTNDILWGRLDGAERLIAALLPGSEPATRSVRGVLIGQAHRAIVREALRPAGYEQITGLLCGAVAEVQARLPVPPADDPNARRDRLRRQLVDGLQPGTPEARRRLDQVVASLLEDDALLQWVKVSREGRQSPDPAPLLDSAARATTITGRLLQTVVAQRGQDVPALRWVARLGLAGQGLLAVSLPGSLRARWWSHVMKVLYAFLLVMLAAGLLLASEPVRTAAVTGLGVVATLHLAILLVADVLKSRRSWKAKSAWALGVPLVVLAALGVLALARVGWRALLGL</sequence>
<feature type="domain" description="PNPLA" evidence="3">
    <location>
        <begin position="107"/>
        <end position="337"/>
    </location>
</feature>
<evidence type="ECO:0000313" key="6">
    <source>
        <dbReference type="Proteomes" id="UP001056201"/>
    </source>
</evidence>
<keyword evidence="2" id="KW-0812">Transmembrane</keyword>
<evidence type="ECO:0000259" key="3">
    <source>
        <dbReference type="Pfam" id="PF01734"/>
    </source>
</evidence>
<dbReference type="InterPro" id="IPR024282">
    <property type="entry name" value="DUF3376"/>
</dbReference>
<proteinExistence type="predicted"/>
<dbReference type="Pfam" id="PF11856">
    <property type="entry name" value="DUF3376"/>
    <property type="match status" value="1"/>
</dbReference>
<keyword evidence="6" id="KW-1185">Reference proteome</keyword>
<dbReference type="SUPFAM" id="SSF52151">
    <property type="entry name" value="FabD/lysophospholipase-like"/>
    <property type="match status" value="1"/>
</dbReference>
<accession>A0ABY4SD50</accession>
<evidence type="ECO:0000256" key="1">
    <source>
        <dbReference type="ARBA" id="ARBA00023098"/>
    </source>
</evidence>
<feature type="domain" description="DUF3376" evidence="4">
    <location>
        <begin position="799"/>
        <end position="978"/>
    </location>
</feature>
<dbReference type="InterPro" id="IPR002641">
    <property type="entry name" value="PNPLA_dom"/>
</dbReference>
<dbReference type="InterPro" id="IPR016035">
    <property type="entry name" value="Acyl_Trfase/lysoPLipase"/>
</dbReference>
<dbReference type="Gene3D" id="3.40.1090.10">
    <property type="entry name" value="Cytosolic phospholipase A2 catalytic domain"/>
    <property type="match status" value="1"/>
</dbReference>
<dbReference type="Pfam" id="PF01734">
    <property type="entry name" value="Patatin"/>
    <property type="match status" value="1"/>
</dbReference>
<keyword evidence="1" id="KW-0443">Lipid metabolism</keyword>
<dbReference type="RefSeq" id="WP_250199112.1">
    <property type="nucleotide sequence ID" value="NZ_CP097636.1"/>
</dbReference>